<dbReference type="EMBL" id="QXWZ01000003">
    <property type="protein sequence ID" value="NBI77851.1"/>
    <property type="molecule type" value="Genomic_DNA"/>
</dbReference>
<dbReference type="NCBIfam" id="NF002086">
    <property type="entry name" value="PRK00915.1-3"/>
    <property type="match status" value="1"/>
</dbReference>
<reference evidence="13 15" key="1">
    <citation type="submission" date="2018-08" db="EMBL/GenBank/DDBJ databases">
        <title>Murine metabolic-syndrome-specific gut microbial biobank.</title>
        <authorList>
            <person name="Liu C."/>
        </authorList>
    </citation>
    <scope>NUCLEOTIDE SEQUENCE [LARGE SCALE GENOMIC DNA]</scope>
    <source>
        <strain evidence="13 15">X69</strain>
    </source>
</reference>
<organism evidence="14 16">
    <name type="scientific">Anaerotruncus colihominis</name>
    <dbReference type="NCBI Taxonomy" id="169435"/>
    <lineage>
        <taxon>Bacteria</taxon>
        <taxon>Bacillati</taxon>
        <taxon>Bacillota</taxon>
        <taxon>Clostridia</taxon>
        <taxon>Eubacteriales</taxon>
        <taxon>Oscillospiraceae</taxon>
        <taxon>Anaerotruncus</taxon>
    </lineage>
</organism>
<evidence type="ECO:0000256" key="9">
    <source>
        <dbReference type="ARBA" id="ARBA00023211"/>
    </source>
</evidence>
<feature type="region of interest" description="Regulatory domain" evidence="11">
    <location>
        <begin position="440"/>
        <end position="557"/>
    </location>
</feature>
<gene>
    <name evidence="11" type="primary">leuA</name>
    <name evidence="13" type="ORF">D3Z39_02995</name>
    <name evidence="14" type="ORF">FMM72_05030</name>
</gene>
<evidence type="ECO:0000313" key="13">
    <source>
        <dbReference type="EMBL" id="NBI77851.1"/>
    </source>
</evidence>
<dbReference type="EC" id="2.3.3.13" evidence="3 11"/>
<feature type="binding site" evidence="11">
    <location>
        <position position="286"/>
    </location>
    <ligand>
        <name>Mn(2+)</name>
        <dbReference type="ChEBI" id="CHEBI:29035"/>
    </ligand>
</feature>
<keyword evidence="5 11" id="KW-0432">Leucine biosynthesis</keyword>
<sequence length="557" mass="60530">MFDAAERAVNQPIKSGTTEVVRPSSLFQEAEVFLLLCRCSQISMKEGIGMTRKIKIFDTTLRDGEQSPGCSMNFNEKIEMARQLERLGVDIIEAGFPVSSPDDFRAVEAIAKTIRQSTVAGLARCVEGDIRRAYEAVRCAQSPRIHTFLATSDVHMKYKLKMTPDEVIERITAMVGLARGLCPDVEFSAEDASRSDRNFLVRAFDAAIAAGATTINIPDTVGYGTPNEMFDLVSYVRTHLENPDVDISVHNHNDLGMAVANTLASIQAGASQVECTVNGIGERAGNAAMDEIVMALHTRGDMFGCTTSINTRQIYRTGKLLSTITGVGIAPNKPIVGANAFAHESGIHQHGVLAERTTYEIMSPDDIGIYQNKMVLGKHSGKHAFADRIAELGYRMSEEDIAEAFERFKALADRKKEITDRDIEALIGASAITDVREVYALKSFVINSGTVISATAVVKLSRDDGTECEHVARGEGPIDAAFNAIDRIVKMDTKLENWTMQAVTEGEDALGEAICKIKCGDHIVTGRGLSPDILESSIRAYINAINKAIAMEEKAAG</sequence>
<dbReference type="Pfam" id="PF08502">
    <property type="entry name" value="LeuA_dimer"/>
    <property type="match status" value="1"/>
</dbReference>
<comment type="subunit">
    <text evidence="11">Homodimer.</text>
</comment>
<dbReference type="GO" id="GO:0003985">
    <property type="term" value="F:acetyl-CoA C-acetyltransferase activity"/>
    <property type="evidence" value="ECO:0007669"/>
    <property type="project" value="UniProtKB-UniRule"/>
</dbReference>
<dbReference type="FunFam" id="1.10.238.260:FF:000001">
    <property type="entry name" value="2-isopropylmalate synthase"/>
    <property type="match status" value="1"/>
</dbReference>
<dbReference type="HAMAP" id="MF_01025">
    <property type="entry name" value="LeuA_type1"/>
    <property type="match status" value="1"/>
</dbReference>
<keyword evidence="8 11" id="KW-0479">Metal-binding</keyword>
<comment type="pathway">
    <text evidence="1 11">Amino-acid biosynthesis; L-leucine biosynthesis; L-leucine from 3-methyl-2-oxobutanoate: step 1/4.</text>
</comment>
<dbReference type="InterPro" id="IPR050073">
    <property type="entry name" value="2-IPM_HCS-like"/>
</dbReference>
<comment type="function">
    <text evidence="11">Catalyzes the condensation of the acetyl group of acetyl-CoA with 3-methyl-2-oxobutanoate (2-ketoisovalerate) to form 3-carboxy-3-hydroxy-4-methylpentanoate (2-isopropylmalate).</text>
</comment>
<dbReference type="PANTHER" id="PTHR10277">
    <property type="entry name" value="HOMOCITRATE SYNTHASE-RELATED"/>
    <property type="match status" value="1"/>
</dbReference>
<keyword evidence="14" id="KW-0012">Acyltransferase</keyword>
<accession>A0A845SXG3</accession>
<evidence type="ECO:0000313" key="14">
    <source>
        <dbReference type="EMBL" id="NDO38617.1"/>
    </source>
</evidence>
<keyword evidence="6 11" id="KW-0028">Amino-acid biosynthesis</keyword>
<feature type="domain" description="Pyruvate carboxyltransferase" evidence="12">
    <location>
        <begin position="54"/>
        <end position="315"/>
    </location>
</feature>
<dbReference type="FunFam" id="3.20.20.70:FF:000010">
    <property type="entry name" value="2-isopropylmalate synthase"/>
    <property type="match status" value="1"/>
</dbReference>
<dbReference type="EMBL" id="VIQT01000009">
    <property type="protein sequence ID" value="NDO38617.1"/>
    <property type="molecule type" value="Genomic_DNA"/>
</dbReference>
<evidence type="ECO:0000256" key="6">
    <source>
        <dbReference type="ARBA" id="ARBA00022605"/>
    </source>
</evidence>
<feature type="binding site" evidence="11">
    <location>
        <position position="252"/>
    </location>
    <ligand>
        <name>Mn(2+)</name>
        <dbReference type="ChEBI" id="CHEBI:29035"/>
    </ligand>
</feature>
<dbReference type="Gene3D" id="3.30.160.270">
    <property type="match status" value="1"/>
</dbReference>
<keyword evidence="9 11" id="KW-0464">Manganese</keyword>
<dbReference type="NCBIfam" id="TIGR00973">
    <property type="entry name" value="leuA_bact"/>
    <property type="match status" value="1"/>
</dbReference>
<dbReference type="AlphaFoldDB" id="A0A845SXG3"/>
<dbReference type="Pfam" id="PF00682">
    <property type="entry name" value="HMGL-like"/>
    <property type="match status" value="1"/>
</dbReference>
<dbReference type="PROSITE" id="PS00815">
    <property type="entry name" value="AIPM_HOMOCIT_SYNTH_1"/>
    <property type="match status" value="1"/>
</dbReference>
<keyword evidence="11" id="KW-0963">Cytoplasm</keyword>
<evidence type="ECO:0000256" key="5">
    <source>
        <dbReference type="ARBA" id="ARBA00022430"/>
    </source>
</evidence>
<name>A0A845SXG3_9FIRM</name>
<proteinExistence type="inferred from homology"/>
<dbReference type="Proteomes" id="UP000462501">
    <property type="component" value="Unassembled WGS sequence"/>
</dbReference>
<evidence type="ECO:0000259" key="12">
    <source>
        <dbReference type="PROSITE" id="PS50991"/>
    </source>
</evidence>
<dbReference type="GO" id="GO:0005737">
    <property type="term" value="C:cytoplasm"/>
    <property type="evidence" value="ECO:0007669"/>
    <property type="project" value="UniProtKB-UniRule"/>
</dbReference>
<dbReference type="InterPro" id="IPR054691">
    <property type="entry name" value="LeuA/HCS_post-cat"/>
</dbReference>
<dbReference type="UniPathway" id="UPA00048">
    <property type="reaction ID" value="UER00070"/>
</dbReference>
<evidence type="ECO:0000256" key="1">
    <source>
        <dbReference type="ARBA" id="ARBA00004689"/>
    </source>
</evidence>
<dbReference type="InterPro" id="IPR002034">
    <property type="entry name" value="AIPM/Hcit_synth_CS"/>
</dbReference>
<feature type="binding site" evidence="11">
    <location>
        <position position="250"/>
    </location>
    <ligand>
        <name>Mn(2+)</name>
        <dbReference type="ChEBI" id="CHEBI:29035"/>
    </ligand>
</feature>
<comment type="caution">
    <text evidence="14">The sequence shown here is derived from an EMBL/GenBank/DDBJ whole genome shotgun (WGS) entry which is preliminary data.</text>
</comment>
<dbReference type="InterPro" id="IPR000891">
    <property type="entry name" value="PYR_CT"/>
</dbReference>
<reference evidence="14 16" key="2">
    <citation type="submission" date="2019-06" db="EMBL/GenBank/DDBJ databases">
        <title>Draft genome sequences of 15 bacterial species constituting the stable defined intestinal microbiota of the GM15 gnotobiotic mouse model.</title>
        <authorList>
            <person name="Elie C."/>
            <person name="Mathieu A."/>
            <person name="Saliou A."/>
            <person name="Darnaud M."/>
            <person name="Leulier F."/>
            <person name="Tamellini A."/>
        </authorList>
    </citation>
    <scope>NUCLEOTIDE SEQUENCE [LARGE SCALE GENOMIC DNA]</scope>
    <source>
        <strain evidence="14 16">JM4-15</strain>
    </source>
</reference>
<dbReference type="InterPro" id="IPR013709">
    <property type="entry name" value="2-isopropylmalate_synth_dimer"/>
</dbReference>
<feature type="binding site" evidence="11">
    <location>
        <position position="63"/>
    </location>
    <ligand>
        <name>Mn(2+)</name>
        <dbReference type="ChEBI" id="CHEBI:29035"/>
    </ligand>
</feature>
<dbReference type="GO" id="GO:0003852">
    <property type="term" value="F:2-isopropylmalate synthase activity"/>
    <property type="evidence" value="ECO:0007669"/>
    <property type="project" value="UniProtKB-UniRule"/>
</dbReference>
<comment type="cofactor">
    <cofactor evidence="11">
        <name>Mn(2+)</name>
        <dbReference type="ChEBI" id="CHEBI:29035"/>
    </cofactor>
</comment>
<evidence type="ECO:0000313" key="15">
    <source>
        <dbReference type="Proteomes" id="UP000446348"/>
    </source>
</evidence>
<evidence type="ECO:0000256" key="11">
    <source>
        <dbReference type="HAMAP-Rule" id="MF_01025"/>
    </source>
</evidence>
<dbReference type="InterPro" id="IPR013785">
    <property type="entry name" value="Aldolase_TIM"/>
</dbReference>
<dbReference type="InterPro" id="IPR005671">
    <property type="entry name" value="LeuA_bact_synth"/>
</dbReference>
<evidence type="ECO:0000256" key="8">
    <source>
        <dbReference type="ARBA" id="ARBA00022723"/>
    </source>
</evidence>
<dbReference type="PROSITE" id="PS00816">
    <property type="entry name" value="AIPM_HOMOCIT_SYNTH_2"/>
    <property type="match status" value="1"/>
</dbReference>
<dbReference type="Pfam" id="PF22617">
    <property type="entry name" value="HCS_D2"/>
    <property type="match status" value="1"/>
</dbReference>
<evidence type="ECO:0000256" key="3">
    <source>
        <dbReference type="ARBA" id="ARBA00012973"/>
    </source>
</evidence>
<evidence type="ECO:0000256" key="2">
    <source>
        <dbReference type="ARBA" id="ARBA00009396"/>
    </source>
</evidence>
<dbReference type="GO" id="GO:0009098">
    <property type="term" value="P:L-leucine biosynthetic process"/>
    <property type="evidence" value="ECO:0007669"/>
    <property type="project" value="UniProtKB-UniRule"/>
</dbReference>
<evidence type="ECO:0000313" key="16">
    <source>
        <dbReference type="Proteomes" id="UP000462501"/>
    </source>
</evidence>
<dbReference type="SMART" id="SM00917">
    <property type="entry name" value="LeuA_dimer"/>
    <property type="match status" value="1"/>
</dbReference>
<comment type="similarity">
    <text evidence="2 11">Belongs to the alpha-IPM synthase/homocitrate synthase family. LeuA type 1 subfamily.</text>
</comment>
<comment type="catalytic activity">
    <reaction evidence="11">
        <text>3-methyl-2-oxobutanoate + acetyl-CoA + H2O = (2S)-2-isopropylmalate + CoA + H(+)</text>
        <dbReference type="Rhea" id="RHEA:21524"/>
        <dbReference type="ChEBI" id="CHEBI:1178"/>
        <dbReference type="ChEBI" id="CHEBI:11851"/>
        <dbReference type="ChEBI" id="CHEBI:15377"/>
        <dbReference type="ChEBI" id="CHEBI:15378"/>
        <dbReference type="ChEBI" id="CHEBI:57287"/>
        <dbReference type="ChEBI" id="CHEBI:57288"/>
        <dbReference type="EC" id="2.3.3.13"/>
    </reaction>
</comment>
<protein>
    <recommendedName>
        <fullName evidence="4 11">2-isopropylmalate synthase</fullName>
        <ecNumber evidence="3 11">2.3.3.13</ecNumber>
    </recommendedName>
    <alternativeName>
        <fullName evidence="11">Alpha-IPM synthase</fullName>
    </alternativeName>
    <alternativeName>
        <fullName evidence="11">Alpha-isopropylmalate synthase</fullName>
    </alternativeName>
</protein>
<dbReference type="Gene3D" id="1.10.238.260">
    <property type="match status" value="1"/>
</dbReference>
<dbReference type="SUPFAM" id="SSF110921">
    <property type="entry name" value="2-isopropylmalate synthase LeuA, allosteric (dimerisation) domain"/>
    <property type="match status" value="1"/>
</dbReference>
<dbReference type="CDD" id="cd07940">
    <property type="entry name" value="DRE_TIM_IPMS"/>
    <property type="match status" value="1"/>
</dbReference>
<dbReference type="PANTHER" id="PTHR10277:SF9">
    <property type="entry name" value="2-ISOPROPYLMALATE SYNTHASE 1, CHLOROPLASTIC-RELATED"/>
    <property type="match status" value="1"/>
</dbReference>
<keyword evidence="10 11" id="KW-0100">Branched-chain amino acid biosynthesis</keyword>
<evidence type="ECO:0000256" key="10">
    <source>
        <dbReference type="ARBA" id="ARBA00023304"/>
    </source>
</evidence>
<dbReference type="SUPFAM" id="SSF51569">
    <property type="entry name" value="Aldolase"/>
    <property type="match status" value="1"/>
</dbReference>
<dbReference type="PROSITE" id="PS50991">
    <property type="entry name" value="PYR_CT"/>
    <property type="match status" value="1"/>
</dbReference>
<dbReference type="GO" id="GO:0030145">
    <property type="term" value="F:manganese ion binding"/>
    <property type="evidence" value="ECO:0007669"/>
    <property type="project" value="UniProtKB-UniRule"/>
</dbReference>
<dbReference type="Gene3D" id="3.20.20.70">
    <property type="entry name" value="Aldolase class I"/>
    <property type="match status" value="1"/>
</dbReference>
<evidence type="ECO:0000256" key="4">
    <source>
        <dbReference type="ARBA" id="ARBA00018198"/>
    </source>
</evidence>
<dbReference type="Proteomes" id="UP000446348">
    <property type="component" value="Unassembled WGS sequence"/>
</dbReference>
<dbReference type="InterPro" id="IPR036230">
    <property type="entry name" value="LeuA_allosteric_dom_sf"/>
</dbReference>
<keyword evidence="7 11" id="KW-0808">Transferase</keyword>
<evidence type="ECO:0000256" key="7">
    <source>
        <dbReference type="ARBA" id="ARBA00022679"/>
    </source>
</evidence>